<protein>
    <submittedName>
        <fullName evidence="2">Helix-turn-helix protein</fullName>
    </submittedName>
</protein>
<feature type="domain" description="DUF5753" evidence="1">
    <location>
        <begin position="105"/>
        <end position="275"/>
    </location>
</feature>
<dbReference type="OrthoDB" id="5177725at2"/>
<dbReference type="Proteomes" id="UP000237846">
    <property type="component" value="Unassembled WGS sequence"/>
</dbReference>
<name>A0A2T0PVK2_9ACTN</name>
<keyword evidence="3" id="KW-1185">Reference proteome</keyword>
<evidence type="ECO:0000313" key="3">
    <source>
        <dbReference type="Proteomes" id="UP000237846"/>
    </source>
</evidence>
<organism evidence="2 3">
    <name type="scientific">Allonocardiopsis opalescens</name>
    <dbReference type="NCBI Taxonomy" id="1144618"/>
    <lineage>
        <taxon>Bacteria</taxon>
        <taxon>Bacillati</taxon>
        <taxon>Actinomycetota</taxon>
        <taxon>Actinomycetes</taxon>
        <taxon>Streptosporangiales</taxon>
        <taxon>Allonocardiopsis</taxon>
    </lineage>
</organism>
<reference evidence="2 3" key="1">
    <citation type="submission" date="2018-03" db="EMBL/GenBank/DDBJ databases">
        <title>Genomic Encyclopedia of Archaeal and Bacterial Type Strains, Phase II (KMG-II): from individual species to whole genera.</title>
        <authorList>
            <person name="Goeker M."/>
        </authorList>
    </citation>
    <scope>NUCLEOTIDE SEQUENCE [LARGE SCALE GENOMIC DNA]</scope>
    <source>
        <strain evidence="2 3">DSM 45601</strain>
    </source>
</reference>
<evidence type="ECO:0000259" key="1">
    <source>
        <dbReference type="Pfam" id="PF19054"/>
    </source>
</evidence>
<dbReference type="EMBL" id="PVZC01000009">
    <property type="protein sequence ID" value="PRX95551.1"/>
    <property type="molecule type" value="Genomic_DNA"/>
</dbReference>
<accession>A0A2T0PVK2</accession>
<dbReference type="RefSeq" id="WP_106251709.1">
    <property type="nucleotide sequence ID" value="NZ_PVZC01000009.1"/>
</dbReference>
<evidence type="ECO:0000313" key="2">
    <source>
        <dbReference type="EMBL" id="PRX95551.1"/>
    </source>
</evidence>
<proteinExistence type="predicted"/>
<dbReference type="Pfam" id="PF19054">
    <property type="entry name" value="DUF5753"/>
    <property type="match status" value="1"/>
</dbReference>
<gene>
    <name evidence="2" type="ORF">CLV72_109160</name>
</gene>
<sequence length="280" mass="31416">MAASPTLRKRRIVARLGQLHERSGLTHEAVAREVGERTGVSWSESKASRLVAGKWVRLRERDLLALLDVYGVDDERERAELARTAREASQQGWWVGYRDVFGRNTYVDLENGSSRLRSYQGLLIPGLLQSEGYARALMRDGGITDEEEAERRVEARMIRQGILSRPDAPAIWAVIDEAALLKIPPRTGQLEHLLAIQRPGLRVQILPNGAGLHAAAGAHFVIMDFPSDPAAVYIENPRSEVFLEHPDDLAYYETMYSYVQADALSVDESRALIERMIQSE</sequence>
<dbReference type="Pfam" id="PF13560">
    <property type="entry name" value="HTH_31"/>
    <property type="match status" value="1"/>
</dbReference>
<dbReference type="InterPro" id="IPR043917">
    <property type="entry name" value="DUF5753"/>
</dbReference>
<comment type="caution">
    <text evidence="2">The sequence shown here is derived from an EMBL/GenBank/DDBJ whole genome shotgun (WGS) entry which is preliminary data.</text>
</comment>
<dbReference type="AlphaFoldDB" id="A0A2T0PVK2"/>